<gene>
    <name evidence="2" type="ORF">FP026_27815</name>
</gene>
<feature type="transmembrane region" description="Helical" evidence="1">
    <location>
        <begin position="262"/>
        <end position="283"/>
    </location>
</feature>
<feature type="transmembrane region" description="Helical" evidence="1">
    <location>
        <begin position="23"/>
        <end position="44"/>
    </location>
</feature>
<dbReference type="EMBL" id="VNIP01000016">
    <property type="protein sequence ID" value="KAA1176646.1"/>
    <property type="molecule type" value="Genomic_DNA"/>
</dbReference>
<dbReference type="Proteomes" id="UP000323608">
    <property type="component" value="Unassembled WGS sequence"/>
</dbReference>
<accession>A0A5B0VPX0</accession>
<organism evidence="2 3">
    <name type="scientific">Rhizobium tropici</name>
    <dbReference type="NCBI Taxonomy" id="398"/>
    <lineage>
        <taxon>Bacteria</taxon>
        <taxon>Pseudomonadati</taxon>
        <taxon>Pseudomonadota</taxon>
        <taxon>Alphaproteobacteria</taxon>
        <taxon>Hyphomicrobiales</taxon>
        <taxon>Rhizobiaceae</taxon>
        <taxon>Rhizobium/Agrobacterium group</taxon>
        <taxon>Rhizobium</taxon>
    </lineage>
</organism>
<dbReference type="RefSeq" id="WP_149637791.1">
    <property type="nucleotide sequence ID" value="NZ_VNIP01000016.1"/>
</dbReference>
<dbReference type="AlphaFoldDB" id="A0A5B0VPX0"/>
<evidence type="ECO:0000313" key="2">
    <source>
        <dbReference type="EMBL" id="KAA1176646.1"/>
    </source>
</evidence>
<protein>
    <recommendedName>
        <fullName evidence="4">PhnA-like protein</fullName>
    </recommendedName>
</protein>
<evidence type="ECO:0000256" key="1">
    <source>
        <dbReference type="SAM" id="Phobius"/>
    </source>
</evidence>
<evidence type="ECO:0000313" key="3">
    <source>
        <dbReference type="Proteomes" id="UP000323608"/>
    </source>
</evidence>
<proteinExistence type="predicted"/>
<reference evidence="2 3" key="1">
    <citation type="submission" date="2019-07" db="EMBL/GenBank/DDBJ databases">
        <title>The Draft Genome Sequence of Rhizobium tropici SARCC-755 Associated with Superior Nodulation on Pigeonpea (Cajanus cajan (L.) Millsp.).</title>
        <authorList>
            <person name="Bopape F.L."/>
            <person name="Hassen A.I."/>
            <person name="Swanevelder Z.H."/>
            <person name="Gwata E.T."/>
        </authorList>
    </citation>
    <scope>NUCLEOTIDE SEQUENCE [LARGE SCALE GENOMIC DNA]</scope>
    <source>
        <strain evidence="2 3">SARCC-755</strain>
    </source>
</reference>
<keyword evidence="1" id="KW-0812">Transmembrane</keyword>
<name>A0A5B0VPX0_RHITR</name>
<feature type="transmembrane region" description="Helical" evidence="1">
    <location>
        <begin position="65"/>
        <end position="89"/>
    </location>
</feature>
<evidence type="ECO:0008006" key="4">
    <source>
        <dbReference type="Google" id="ProtNLM"/>
    </source>
</evidence>
<keyword evidence="1" id="KW-1133">Transmembrane helix</keyword>
<keyword evidence="1" id="KW-0472">Membrane</keyword>
<dbReference type="OrthoDB" id="7032238at2"/>
<sequence>MSSAVESTPAGTTPVESSKSALVWAPIIGGALAATGIALILLLLGSGVGLTMVSPWSGQGSSATTAGLTAAIWLVVVQWLSSAIGGYLTGRLRTKWVEIHSDEVFFRDTAHGFLSWALATVFVAGFLASSLTSLAGASVNAAGQIAQTAVNAASSATQKDNADAAAYFTDALLRPAKAADRASSDDRAGAAEISRILLYGATTGQIPDGDKSYLVTIVSARTGLSETDARNRVDAMLKQIDDAKLAAKEAADKARKTSATTALIGSLSLLVGAFIASAAAALGGRQRDDEEDLVAGVYRPRP</sequence>
<comment type="caution">
    <text evidence="2">The sequence shown here is derived from an EMBL/GenBank/DDBJ whole genome shotgun (WGS) entry which is preliminary data.</text>
</comment>